<dbReference type="PROSITE" id="PS50896">
    <property type="entry name" value="LISH"/>
    <property type="match status" value="1"/>
</dbReference>
<keyword evidence="5" id="KW-0862">Zinc</keyword>
<dbReference type="Pfam" id="PF10607">
    <property type="entry name" value="CTLH"/>
    <property type="match status" value="1"/>
</dbReference>
<evidence type="ECO:0000259" key="11">
    <source>
        <dbReference type="PROSITE" id="PS50089"/>
    </source>
</evidence>
<dbReference type="Proteomes" id="UP000193498">
    <property type="component" value="Unassembled WGS sequence"/>
</dbReference>
<dbReference type="PROSITE" id="PS51867">
    <property type="entry name" value="ZF_RING_GID"/>
    <property type="match status" value="1"/>
</dbReference>
<dbReference type="InterPro" id="IPR006595">
    <property type="entry name" value="CTLH_C"/>
</dbReference>
<dbReference type="Gene3D" id="3.30.40.10">
    <property type="entry name" value="Zinc/RING finger domain, C3HC4 (zinc finger)"/>
    <property type="match status" value="1"/>
</dbReference>
<dbReference type="GO" id="GO:0034657">
    <property type="term" value="C:GID complex"/>
    <property type="evidence" value="ECO:0007669"/>
    <property type="project" value="TreeGrafter"/>
</dbReference>
<dbReference type="GO" id="GO:0008270">
    <property type="term" value="F:zinc ion binding"/>
    <property type="evidence" value="ECO:0007669"/>
    <property type="project" value="UniProtKB-KW"/>
</dbReference>
<feature type="zinc finger region" description="RING-Gid-type" evidence="10">
    <location>
        <begin position="321"/>
        <end position="363"/>
    </location>
</feature>
<evidence type="ECO:0000256" key="4">
    <source>
        <dbReference type="ARBA" id="ARBA00022771"/>
    </source>
</evidence>
<dbReference type="FunCoup" id="A0A1Y1XRF2">
    <property type="interactions" value="558"/>
</dbReference>
<dbReference type="InterPro" id="IPR013144">
    <property type="entry name" value="CRA_dom"/>
</dbReference>
<dbReference type="SMART" id="SM00184">
    <property type="entry name" value="RING"/>
    <property type="match status" value="1"/>
</dbReference>
<dbReference type="InterPro" id="IPR037683">
    <property type="entry name" value="Rmd5_dRing"/>
</dbReference>
<feature type="domain" description="RING-Gid-type" evidence="13">
    <location>
        <begin position="321"/>
        <end position="363"/>
    </location>
</feature>
<dbReference type="FunFam" id="3.30.40.10:FF:000143">
    <property type="entry name" value="Regulator of gluconeogenesis Rmd5"/>
    <property type="match status" value="1"/>
</dbReference>
<proteinExistence type="inferred from homology"/>
<dbReference type="EMBL" id="MCFE01000537">
    <property type="protein sequence ID" value="ORX88317.1"/>
    <property type="molecule type" value="Genomic_DNA"/>
</dbReference>
<evidence type="ECO:0000256" key="8">
    <source>
        <dbReference type="ARBA" id="ARBA00080744"/>
    </source>
</evidence>
<keyword evidence="15" id="KW-1185">Reference proteome</keyword>
<dbReference type="GO" id="GO:0005634">
    <property type="term" value="C:nucleus"/>
    <property type="evidence" value="ECO:0007669"/>
    <property type="project" value="TreeGrafter"/>
</dbReference>
<dbReference type="InterPro" id="IPR001841">
    <property type="entry name" value="Znf_RING"/>
</dbReference>
<keyword evidence="2" id="KW-0963">Cytoplasm</keyword>
<dbReference type="SMART" id="SM00668">
    <property type="entry name" value="CTLH"/>
    <property type="match status" value="1"/>
</dbReference>
<comment type="caution">
    <text evidence="14">The sequence shown here is derived from an EMBL/GenBank/DDBJ whole genome shotgun (WGS) entry which is preliminary data.</text>
</comment>
<dbReference type="InterPro" id="IPR045098">
    <property type="entry name" value="Fyv10_fam"/>
</dbReference>
<evidence type="ECO:0000256" key="2">
    <source>
        <dbReference type="ARBA" id="ARBA00022490"/>
    </source>
</evidence>
<dbReference type="SUPFAM" id="SSF57850">
    <property type="entry name" value="RING/U-box"/>
    <property type="match status" value="1"/>
</dbReference>
<sequence length="377" mass="43029">MDSLLKDFEKVEKKQKAVSLEVNKNVDTVIQQLTKAREHILQDPTSFKNTLSQLNKDVKDSGGQVSDSNKELHSVLSKYGKSIDKKFKSYLESASNPQAFSGKEKVLNQTIAQHFVRQGQFDVGDTFVREAHMEPSESLKLQFMEMYQILEAIKKHDLEPALIWAKKHRVELEKKGSPLEFNLHRLHFAHLLSKKLASEALVYAKLNFGYFATRHLPEIQRFMCAILFINRLENSPYADLLSNSHWFDIQHAFTRDFCSLLGMPCESPLYISVTVGAAAVPTIIKMATIMKEKKAEWSQQDELPVEIHLVDDVRFHSVFACPVSKEQATEENPPMMMPCGHVICKESLNKLAKGNSRFKCPYCPSDSMPSEAQRVYF</sequence>
<dbReference type="STRING" id="1314790.A0A1Y1XRF2"/>
<dbReference type="Pfam" id="PF13445">
    <property type="entry name" value="zf-RING_UBOX"/>
    <property type="match status" value="1"/>
</dbReference>
<dbReference type="GO" id="GO:0061630">
    <property type="term" value="F:ubiquitin protein ligase activity"/>
    <property type="evidence" value="ECO:0007669"/>
    <property type="project" value="InterPro"/>
</dbReference>
<dbReference type="GO" id="GO:0005737">
    <property type="term" value="C:cytoplasm"/>
    <property type="evidence" value="ECO:0007669"/>
    <property type="project" value="UniProtKB-SubCell"/>
</dbReference>
<dbReference type="InParanoid" id="A0A1Y1XRF2"/>
<evidence type="ECO:0000313" key="14">
    <source>
        <dbReference type="EMBL" id="ORX88317.1"/>
    </source>
</evidence>
<dbReference type="PANTHER" id="PTHR12170:SF3">
    <property type="entry name" value="GH10162P"/>
    <property type="match status" value="1"/>
</dbReference>
<name>A0A1Y1XRF2_9FUNG</name>
<dbReference type="SMART" id="SM00757">
    <property type="entry name" value="CRA"/>
    <property type="match status" value="1"/>
</dbReference>
<evidence type="ECO:0000256" key="5">
    <source>
        <dbReference type="ARBA" id="ARBA00022833"/>
    </source>
</evidence>
<dbReference type="GO" id="GO:0043161">
    <property type="term" value="P:proteasome-mediated ubiquitin-dependent protein catabolic process"/>
    <property type="evidence" value="ECO:0007669"/>
    <property type="project" value="InterPro"/>
</dbReference>
<dbReference type="InterPro" id="IPR006594">
    <property type="entry name" value="LisH"/>
</dbReference>
<evidence type="ECO:0000313" key="15">
    <source>
        <dbReference type="Proteomes" id="UP000193498"/>
    </source>
</evidence>
<accession>A0A1Y1XRF2</accession>
<dbReference type="InterPro" id="IPR027370">
    <property type="entry name" value="Znf-RING_euk"/>
</dbReference>
<dbReference type="InterPro" id="IPR024964">
    <property type="entry name" value="CTLH/CRA"/>
</dbReference>
<gene>
    <name evidence="14" type="ORF">K493DRAFT_290744</name>
</gene>
<dbReference type="PANTHER" id="PTHR12170">
    <property type="entry name" value="MACROPHAGE ERYTHROBLAST ATTACHER-RELATED"/>
    <property type="match status" value="1"/>
</dbReference>
<feature type="domain" description="RING-type" evidence="11">
    <location>
        <begin position="321"/>
        <end position="363"/>
    </location>
</feature>
<evidence type="ECO:0000259" key="13">
    <source>
        <dbReference type="PROSITE" id="PS51867"/>
    </source>
</evidence>
<dbReference type="InterPro" id="IPR044063">
    <property type="entry name" value="ZF_RING_GID"/>
</dbReference>
<dbReference type="CDD" id="cd16652">
    <property type="entry name" value="dRING_Rmd5p-like"/>
    <property type="match status" value="1"/>
</dbReference>
<protein>
    <recommendedName>
        <fullName evidence="8">GID complex catalytic subunit 2</fullName>
    </recommendedName>
    <alternativeName>
        <fullName evidence="7">Glucose-induced degradation protein 2</fullName>
    </alternativeName>
</protein>
<keyword evidence="3" id="KW-0479">Metal-binding</keyword>
<dbReference type="AlphaFoldDB" id="A0A1Y1XRF2"/>
<evidence type="ECO:0000256" key="3">
    <source>
        <dbReference type="ARBA" id="ARBA00022723"/>
    </source>
</evidence>
<evidence type="ECO:0000259" key="12">
    <source>
        <dbReference type="PROSITE" id="PS50897"/>
    </source>
</evidence>
<comment type="similarity">
    <text evidence="6">Belongs to the RMD5/GID2 family.</text>
</comment>
<comment type="subcellular location">
    <subcellularLocation>
        <location evidence="1">Cytoplasm</location>
    </subcellularLocation>
</comment>
<evidence type="ECO:0000256" key="10">
    <source>
        <dbReference type="PROSITE-ProRule" id="PRU01215"/>
    </source>
</evidence>
<keyword evidence="4 9" id="KW-0863">Zinc-finger</keyword>
<organism evidence="14 15">
    <name type="scientific">Basidiobolus meristosporus CBS 931.73</name>
    <dbReference type="NCBI Taxonomy" id="1314790"/>
    <lineage>
        <taxon>Eukaryota</taxon>
        <taxon>Fungi</taxon>
        <taxon>Fungi incertae sedis</taxon>
        <taxon>Zoopagomycota</taxon>
        <taxon>Entomophthoromycotina</taxon>
        <taxon>Basidiobolomycetes</taxon>
        <taxon>Basidiobolales</taxon>
        <taxon>Basidiobolaceae</taxon>
        <taxon>Basidiobolus</taxon>
    </lineage>
</organism>
<evidence type="ECO:0000256" key="9">
    <source>
        <dbReference type="PROSITE-ProRule" id="PRU00175"/>
    </source>
</evidence>
<reference evidence="14 15" key="1">
    <citation type="submission" date="2016-07" db="EMBL/GenBank/DDBJ databases">
        <title>Pervasive Adenine N6-methylation of Active Genes in Fungi.</title>
        <authorList>
            <consortium name="DOE Joint Genome Institute"/>
            <person name="Mondo S.J."/>
            <person name="Dannebaum R.O."/>
            <person name="Kuo R.C."/>
            <person name="Labutti K."/>
            <person name="Haridas S."/>
            <person name="Kuo A."/>
            <person name="Salamov A."/>
            <person name="Ahrendt S.R."/>
            <person name="Lipzen A."/>
            <person name="Sullivan W."/>
            <person name="Andreopoulos W.B."/>
            <person name="Clum A."/>
            <person name="Lindquist E."/>
            <person name="Daum C."/>
            <person name="Ramamoorthy G.K."/>
            <person name="Gryganskyi A."/>
            <person name="Culley D."/>
            <person name="Magnuson J.K."/>
            <person name="James T.Y."/>
            <person name="O'Malley M.A."/>
            <person name="Stajich J.E."/>
            <person name="Spatafora J.W."/>
            <person name="Visel A."/>
            <person name="Grigoriev I.V."/>
        </authorList>
    </citation>
    <scope>NUCLEOTIDE SEQUENCE [LARGE SCALE GENOMIC DNA]</scope>
    <source>
        <strain evidence="14 15">CBS 931.73</strain>
    </source>
</reference>
<evidence type="ECO:0000256" key="1">
    <source>
        <dbReference type="ARBA" id="ARBA00004496"/>
    </source>
</evidence>
<evidence type="ECO:0000256" key="6">
    <source>
        <dbReference type="ARBA" id="ARBA00061136"/>
    </source>
</evidence>
<dbReference type="PROSITE" id="PS50089">
    <property type="entry name" value="ZF_RING_2"/>
    <property type="match status" value="1"/>
</dbReference>
<dbReference type="OrthoDB" id="1933281at2759"/>
<feature type="domain" description="CTLH" evidence="12">
    <location>
        <begin position="142"/>
        <end position="199"/>
    </location>
</feature>
<evidence type="ECO:0000256" key="7">
    <source>
        <dbReference type="ARBA" id="ARBA00075398"/>
    </source>
</evidence>
<dbReference type="InterPro" id="IPR013083">
    <property type="entry name" value="Znf_RING/FYVE/PHD"/>
</dbReference>
<dbReference type="PROSITE" id="PS50897">
    <property type="entry name" value="CTLH"/>
    <property type="match status" value="1"/>
</dbReference>